<reference evidence="12" key="2">
    <citation type="submission" date="2023-06" db="EMBL/GenBank/DDBJ databases">
        <authorList>
            <consortium name="Lawrence Berkeley National Laboratory"/>
            <person name="Haridas S."/>
            <person name="Hensen N."/>
            <person name="Bonometti L."/>
            <person name="Westerberg I."/>
            <person name="Brannstrom I.O."/>
            <person name="Guillou S."/>
            <person name="Cros-Aarteil S."/>
            <person name="Calhoun S."/>
            <person name="Kuo A."/>
            <person name="Mondo S."/>
            <person name="Pangilinan J."/>
            <person name="Riley R."/>
            <person name="LaButti K."/>
            <person name="Andreopoulos B."/>
            <person name="Lipzen A."/>
            <person name="Chen C."/>
            <person name="Yanf M."/>
            <person name="Daum C."/>
            <person name="Ng V."/>
            <person name="Clum A."/>
            <person name="Steindorff A."/>
            <person name="Ohm R."/>
            <person name="Martin F."/>
            <person name="Silar P."/>
            <person name="Natvig D."/>
            <person name="Lalanne C."/>
            <person name="Gautier V."/>
            <person name="Ament-velasquez S.L."/>
            <person name="Kruys A."/>
            <person name="Hutchinson M.I."/>
            <person name="Powell A.J."/>
            <person name="Barry K."/>
            <person name="Miller A.N."/>
            <person name="Grigoriev I.V."/>
            <person name="Debuchy R."/>
            <person name="Gladieux P."/>
            <person name="Thoren M.H."/>
            <person name="Johannesson H."/>
        </authorList>
    </citation>
    <scope>NUCLEOTIDE SEQUENCE</scope>
    <source>
        <strain evidence="12">CBS 232.78</strain>
    </source>
</reference>
<sequence length="909" mass="96920">MVAWKCVVPLLGSISILSCHAAKLEQAPSLASGATVIPQAYMVEFEDGYNIESFYDDLEAQDVKFSPRLNITYSLFKGCSFELDKASSAESTTRQIGKMPMVKRFWPITSTRAFDPPSEADETITASSFQSFLARRQSTNDTYPPHRMTQVNRLQAAGITGKGIKVAVIDSGVDYTHPALGGCFGTGCLVGYGYNFFGRPSTADPIDCNGHGSHVAGIIAARPNPFGFTGAAPGVTIGAYRASTCSGSISDDFIVAAFNRAFDDGSNIINLSSVSPFDWPEHPVSVAVQRIVARGVPCIASMGNDGRKGLWSSGSPAVGHGVSAIANFINEETPHIHSFASYSVDSNSSAPDTFTWQPGTPPFPDVALPVKLITFNEACDELPADDLSGFIVLVRESPEPVSQWCHIRSKLAKIFQKGGLYVMVHSLTDTTDIVVSGSVETTIQGVGTVSAAQGDEWLSLMNSGHSVILHMVNSGTAPQVIYAPKNAATGGLVHEHSSWGLTWELDVKPQFGGPGQNILSTYMVSKGSYKVLSGTSMSAPFVTAVYALLAEARGTLDPATLQNLLAATAKPNVWYDASAGQAHDILAPVSQQGAGLVQAYDAAFTKTLLSVSSLAFNDSDHHVSNISFSIKNTGDQVVTYHLGHVKAATVYSSAHSYIPDPAAFEFQDVPGQFQPGLETADAWATLGFSTENVVLAAGSSAIVTVTPTPPAGLDAGRLPVYSGYIAINASSGESLSLPYAGVAGSMYNAPVLNFNSTSHYLAHWDRLMGEGDPALPANVTFTVPRPIGEPNDESYPERDVPLPSATFYRSLGSRYVRLDIIPLEVNGELETTEVLGVRIAGSAERYPQFFLPGRGGEEAPFTGMLADGRVVPEGRYRHMMRALKVFGDQENPADYDVLTTPPFILKYQA</sequence>
<dbReference type="InterPro" id="IPR036852">
    <property type="entry name" value="Peptidase_S8/S53_dom_sf"/>
</dbReference>
<dbReference type="GO" id="GO:0004252">
    <property type="term" value="F:serine-type endopeptidase activity"/>
    <property type="evidence" value="ECO:0007669"/>
    <property type="project" value="UniProtKB-UniRule"/>
</dbReference>
<evidence type="ECO:0000256" key="3">
    <source>
        <dbReference type="ARBA" id="ARBA00022729"/>
    </source>
</evidence>
<protein>
    <submittedName>
        <fullName evidence="12">Peptidase S8/S53 domain-containing protein</fullName>
    </submittedName>
</protein>
<dbReference type="PROSITE" id="PS51257">
    <property type="entry name" value="PROKAR_LIPOPROTEIN"/>
    <property type="match status" value="1"/>
</dbReference>
<proteinExistence type="inferred from homology"/>
<keyword evidence="2 7" id="KW-0645">Protease</keyword>
<dbReference type="Gene3D" id="3.40.50.200">
    <property type="entry name" value="Peptidase S8/S53 domain"/>
    <property type="match status" value="2"/>
</dbReference>
<dbReference type="GO" id="GO:0006508">
    <property type="term" value="P:proteolysis"/>
    <property type="evidence" value="ECO:0007669"/>
    <property type="project" value="UniProtKB-KW"/>
</dbReference>
<evidence type="ECO:0000313" key="13">
    <source>
        <dbReference type="Proteomes" id="UP001285441"/>
    </source>
</evidence>
<dbReference type="PANTHER" id="PTHR43806:SF66">
    <property type="entry name" value="SERIN ENDOPEPTIDASE"/>
    <property type="match status" value="1"/>
</dbReference>
<keyword evidence="13" id="KW-1185">Reference proteome</keyword>
<dbReference type="InterPro" id="IPR000209">
    <property type="entry name" value="Peptidase_S8/S53_dom"/>
</dbReference>
<keyword evidence="4 7" id="KW-0378">Hydrolase</keyword>
<dbReference type="PRINTS" id="PR00723">
    <property type="entry name" value="SUBTILISIN"/>
</dbReference>
<keyword evidence="5 7" id="KW-0720">Serine protease</keyword>
<evidence type="ECO:0000256" key="2">
    <source>
        <dbReference type="ARBA" id="ARBA00022670"/>
    </source>
</evidence>
<dbReference type="InterPro" id="IPR022398">
    <property type="entry name" value="Peptidase_S8_His-AS"/>
</dbReference>
<evidence type="ECO:0000256" key="7">
    <source>
        <dbReference type="PROSITE-ProRule" id="PRU01240"/>
    </source>
</evidence>
<dbReference type="SUPFAM" id="SSF52743">
    <property type="entry name" value="Subtilisin-like"/>
    <property type="match status" value="1"/>
</dbReference>
<evidence type="ECO:0000256" key="5">
    <source>
        <dbReference type="ARBA" id="ARBA00022825"/>
    </source>
</evidence>
<name>A0AAE0NHY7_9PEZI</name>
<evidence type="ECO:0000256" key="4">
    <source>
        <dbReference type="ARBA" id="ARBA00022801"/>
    </source>
</evidence>
<gene>
    <name evidence="12" type="ORF">B0H63DRAFT_502126</name>
</gene>
<dbReference type="InterPro" id="IPR010435">
    <property type="entry name" value="C5a/SBT2-like_Fn3"/>
</dbReference>
<dbReference type="Pfam" id="PF06280">
    <property type="entry name" value="fn3_5"/>
    <property type="match status" value="1"/>
</dbReference>
<evidence type="ECO:0000313" key="12">
    <source>
        <dbReference type="EMBL" id="KAK3381780.1"/>
    </source>
</evidence>
<dbReference type="CDD" id="cd07489">
    <property type="entry name" value="Peptidases_S8_5"/>
    <property type="match status" value="1"/>
</dbReference>
<evidence type="ECO:0000256" key="8">
    <source>
        <dbReference type="RuleBase" id="RU003355"/>
    </source>
</evidence>
<dbReference type="EMBL" id="JAULSW010000005">
    <property type="protein sequence ID" value="KAK3381780.1"/>
    <property type="molecule type" value="Genomic_DNA"/>
</dbReference>
<keyword evidence="3 9" id="KW-0732">Signal</keyword>
<dbReference type="GO" id="GO:0016020">
    <property type="term" value="C:membrane"/>
    <property type="evidence" value="ECO:0007669"/>
    <property type="project" value="InterPro"/>
</dbReference>
<feature type="active site" description="Charge relay system" evidence="6 7">
    <location>
        <position position="170"/>
    </location>
</feature>
<evidence type="ECO:0000256" key="6">
    <source>
        <dbReference type="PIRSR" id="PIRSR615500-1"/>
    </source>
</evidence>
<dbReference type="InterPro" id="IPR023828">
    <property type="entry name" value="Peptidase_S8_Ser-AS"/>
</dbReference>
<dbReference type="InterPro" id="IPR034187">
    <property type="entry name" value="Peptidases_S8_5"/>
</dbReference>
<dbReference type="PANTHER" id="PTHR43806">
    <property type="entry name" value="PEPTIDASE S8"/>
    <property type="match status" value="1"/>
</dbReference>
<dbReference type="InterPro" id="IPR023827">
    <property type="entry name" value="Peptidase_S8_Asp-AS"/>
</dbReference>
<feature type="signal peptide" evidence="9">
    <location>
        <begin position="1"/>
        <end position="21"/>
    </location>
</feature>
<feature type="domain" description="C5a peptidase/Subtilisin-like protease SBT2-like Fn3-like" evidence="11">
    <location>
        <begin position="615"/>
        <end position="739"/>
    </location>
</feature>
<dbReference type="PROSITE" id="PS00138">
    <property type="entry name" value="SUBTILASE_SER"/>
    <property type="match status" value="1"/>
</dbReference>
<dbReference type="Proteomes" id="UP001285441">
    <property type="component" value="Unassembled WGS sequence"/>
</dbReference>
<dbReference type="PROSITE" id="PS00136">
    <property type="entry name" value="SUBTILASE_ASP"/>
    <property type="match status" value="1"/>
</dbReference>
<feature type="domain" description="Peptidase S8/S53" evidence="10">
    <location>
        <begin position="161"/>
        <end position="575"/>
    </location>
</feature>
<evidence type="ECO:0000256" key="1">
    <source>
        <dbReference type="ARBA" id="ARBA00011073"/>
    </source>
</evidence>
<dbReference type="InterPro" id="IPR050131">
    <property type="entry name" value="Peptidase_S8_subtilisin-like"/>
</dbReference>
<dbReference type="PROSITE" id="PS00137">
    <property type="entry name" value="SUBTILASE_HIS"/>
    <property type="match status" value="1"/>
</dbReference>
<dbReference type="PROSITE" id="PS51892">
    <property type="entry name" value="SUBTILASE"/>
    <property type="match status" value="1"/>
</dbReference>
<dbReference type="Pfam" id="PF00082">
    <property type="entry name" value="Peptidase_S8"/>
    <property type="match status" value="1"/>
</dbReference>
<feature type="active site" description="Charge relay system" evidence="6 7">
    <location>
        <position position="211"/>
    </location>
</feature>
<evidence type="ECO:0000256" key="9">
    <source>
        <dbReference type="SAM" id="SignalP"/>
    </source>
</evidence>
<feature type="chain" id="PRO_5042126983" evidence="9">
    <location>
        <begin position="22"/>
        <end position="909"/>
    </location>
</feature>
<organism evidence="12 13">
    <name type="scientific">Podospora didyma</name>
    <dbReference type="NCBI Taxonomy" id="330526"/>
    <lineage>
        <taxon>Eukaryota</taxon>
        <taxon>Fungi</taxon>
        <taxon>Dikarya</taxon>
        <taxon>Ascomycota</taxon>
        <taxon>Pezizomycotina</taxon>
        <taxon>Sordariomycetes</taxon>
        <taxon>Sordariomycetidae</taxon>
        <taxon>Sordariales</taxon>
        <taxon>Podosporaceae</taxon>
        <taxon>Podospora</taxon>
    </lineage>
</organism>
<evidence type="ECO:0000259" key="10">
    <source>
        <dbReference type="Pfam" id="PF00082"/>
    </source>
</evidence>
<comment type="caution">
    <text evidence="12">The sequence shown here is derived from an EMBL/GenBank/DDBJ whole genome shotgun (WGS) entry which is preliminary data.</text>
</comment>
<reference evidence="12" key="1">
    <citation type="journal article" date="2023" name="Mol. Phylogenet. Evol.">
        <title>Genome-scale phylogeny and comparative genomics of the fungal order Sordariales.</title>
        <authorList>
            <person name="Hensen N."/>
            <person name="Bonometti L."/>
            <person name="Westerberg I."/>
            <person name="Brannstrom I.O."/>
            <person name="Guillou S."/>
            <person name="Cros-Aarteil S."/>
            <person name="Calhoun S."/>
            <person name="Haridas S."/>
            <person name="Kuo A."/>
            <person name="Mondo S."/>
            <person name="Pangilinan J."/>
            <person name="Riley R."/>
            <person name="LaButti K."/>
            <person name="Andreopoulos B."/>
            <person name="Lipzen A."/>
            <person name="Chen C."/>
            <person name="Yan M."/>
            <person name="Daum C."/>
            <person name="Ng V."/>
            <person name="Clum A."/>
            <person name="Steindorff A."/>
            <person name="Ohm R.A."/>
            <person name="Martin F."/>
            <person name="Silar P."/>
            <person name="Natvig D.O."/>
            <person name="Lalanne C."/>
            <person name="Gautier V."/>
            <person name="Ament-Velasquez S.L."/>
            <person name="Kruys A."/>
            <person name="Hutchinson M.I."/>
            <person name="Powell A.J."/>
            <person name="Barry K."/>
            <person name="Miller A.N."/>
            <person name="Grigoriev I.V."/>
            <person name="Debuchy R."/>
            <person name="Gladieux P."/>
            <person name="Hiltunen Thoren M."/>
            <person name="Johannesson H."/>
        </authorList>
    </citation>
    <scope>NUCLEOTIDE SEQUENCE</scope>
    <source>
        <strain evidence="12">CBS 232.78</strain>
    </source>
</reference>
<dbReference type="InterPro" id="IPR015500">
    <property type="entry name" value="Peptidase_S8_subtilisin-rel"/>
</dbReference>
<feature type="active site" description="Charge relay system" evidence="6 7">
    <location>
        <position position="536"/>
    </location>
</feature>
<evidence type="ECO:0000259" key="11">
    <source>
        <dbReference type="Pfam" id="PF06280"/>
    </source>
</evidence>
<comment type="similarity">
    <text evidence="1 7 8">Belongs to the peptidase S8 family.</text>
</comment>
<accession>A0AAE0NHY7</accession>
<dbReference type="AlphaFoldDB" id="A0AAE0NHY7"/>